<dbReference type="GO" id="GO:0006313">
    <property type="term" value="P:DNA transposition"/>
    <property type="evidence" value="ECO:0007669"/>
    <property type="project" value="UniProtKB-UniRule"/>
</dbReference>
<dbReference type="Pfam" id="PF00872">
    <property type="entry name" value="Transposase_mut"/>
    <property type="match status" value="1"/>
</dbReference>
<evidence type="ECO:0000256" key="5">
    <source>
        <dbReference type="ARBA" id="ARBA00023172"/>
    </source>
</evidence>
<evidence type="ECO:0000313" key="8">
    <source>
        <dbReference type="EMBL" id="TDO27500.1"/>
    </source>
</evidence>
<dbReference type="Proteomes" id="UP000295388">
    <property type="component" value="Unassembled WGS sequence"/>
</dbReference>
<gene>
    <name evidence="8" type="ORF">EV643_1584</name>
</gene>
<keyword evidence="6" id="KW-0814">Transposable element</keyword>
<evidence type="ECO:0000256" key="1">
    <source>
        <dbReference type="ARBA" id="ARBA00002190"/>
    </source>
</evidence>
<keyword evidence="5 6" id="KW-0233">DNA recombination</keyword>
<proteinExistence type="inferred from homology"/>
<organism evidence="8 9">
    <name type="scientific">Kribbella caucasensis</name>
    <dbReference type="NCBI Taxonomy" id="2512215"/>
    <lineage>
        <taxon>Bacteria</taxon>
        <taxon>Bacillati</taxon>
        <taxon>Actinomycetota</taxon>
        <taxon>Actinomycetes</taxon>
        <taxon>Propionibacteriales</taxon>
        <taxon>Kribbellaceae</taxon>
        <taxon>Kribbella</taxon>
    </lineage>
</organism>
<keyword evidence="4 6" id="KW-0238">DNA-binding</keyword>
<name>A0A4R6IXK4_9ACTN</name>
<dbReference type="PANTHER" id="PTHR33217:SF7">
    <property type="entry name" value="TRANSPOSASE FOR INSERTION SEQUENCE ELEMENT IS1081"/>
    <property type="match status" value="1"/>
</dbReference>
<comment type="caution">
    <text evidence="8">The sequence shown here is derived from an EMBL/GenBank/DDBJ whole genome shotgun (WGS) entry which is preliminary data.</text>
</comment>
<dbReference type="GO" id="GO:0003677">
    <property type="term" value="F:DNA binding"/>
    <property type="evidence" value="ECO:0007669"/>
    <property type="project" value="UniProtKB-UniRule"/>
</dbReference>
<keyword evidence="9" id="KW-1185">Reference proteome</keyword>
<dbReference type="InterPro" id="IPR001207">
    <property type="entry name" value="Transposase_mutator"/>
</dbReference>
<evidence type="ECO:0000256" key="2">
    <source>
        <dbReference type="ARBA" id="ARBA00010961"/>
    </source>
</evidence>
<protein>
    <recommendedName>
        <fullName evidence="6">Mutator family transposase</fullName>
    </recommendedName>
</protein>
<evidence type="ECO:0000256" key="7">
    <source>
        <dbReference type="SAM" id="MobiDB-lite"/>
    </source>
</evidence>
<sequence>MALSQSAVSELLDAFRTGEGVDLIRESVRMVMQELIEAEATEQVGAGRYERSESRVNERNGSRARLLATQAGDVELRIPKLRKGRSSRSSSSLGAGSTRPCMRW</sequence>
<dbReference type="AlphaFoldDB" id="A0A4R6IXK4"/>
<accession>A0A4R6IXK4</accession>
<dbReference type="EMBL" id="SNWQ01000058">
    <property type="protein sequence ID" value="TDO27500.1"/>
    <property type="molecule type" value="Genomic_DNA"/>
</dbReference>
<dbReference type="GO" id="GO:0004803">
    <property type="term" value="F:transposase activity"/>
    <property type="evidence" value="ECO:0007669"/>
    <property type="project" value="UniProtKB-UniRule"/>
</dbReference>
<reference evidence="8 9" key="1">
    <citation type="submission" date="2019-03" db="EMBL/GenBank/DDBJ databases">
        <title>Genomic Encyclopedia of Type Strains, Phase III (KMG-III): the genomes of soil and plant-associated and newly described type strains.</title>
        <authorList>
            <person name="Whitman W."/>
        </authorList>
    </citation>
    <scope>NUCLEOTIDE SEQUENCE [LARGE SCALE GENOMIC DNA]</scope>
    <source>
        <strain evidence="8 9">VKM Ac-2527</strain>
    </source>
</reference>
<comment type="function">
    <text evidence="1 6">Required for the transposition of the insertion element.</text>
</comment>
<evidence type="ECO:0000256" key="3">
    <source>
        <dbReference type="ARBA" id="ARBA00022578"/>
    </source>
</evidence>
<comment type="similarity">
    <text evidence="2 6">Belongs to the transposase mutator family.</text>
</comment>
<evidence type="ECO:0000256" key="6">
    <source>
        <dbReference type="RuleBase" id="RU365089"/>
    </source>
</evidence>
<feature type="compositionally biased region" description="Low complexity" evidence="7">
    <location>
        <begin position="87"/>
        <end position="97"/>
    </location>
</feature>
<evidence type="ECO:0000256" key="4">
    <source>
        <dbReference type="ARBA" id="ARBA00023125"/>
    </source>
</evidence>
<keyword evidence="3 6" id="KW-0815">Transposition</keyword>
<evidence type="ECO:0000313" key="9">
    <source>
        <dbReference type="Proteomes" id="UP000295388"/>
    </source>
</evidence>
<feature type="region of interest" description="Disordered" evidence="7">
    <location>
        <begin position="81"/>
        <end position="104"/>
    </location>
</feature>
<dbReference type="PANTHER" id="PTHR33217">
    <property type="entry name" value="TRANSPOSASE FOR INSERTION SEQUENCE ELEMENT IS1081"/>
    <property type="match status" value="1"/>
</dbReference>